<gene>
    <name evidence="2" type="ORF">KCG35_23230</name>
</gene>
<sequence>MKKATTNKNSAILAMLLVAICNQPMTYAAQATDNGYHSYRVAIGDNFKGIQNEIIIPWAYGATGDRGIGTNTNPEMFF</sequence>
<keyword evidence="1" id="KW-0732">Signal</keyword>
<feature type="chain" id="PRO_5045954187" evidence="1">
    <location>
        <begin position="32"/>
        <end position="78"/>
    </location>
</feature>
<protein>
    <submittedName>
        <fullName evidence="2">Uncharacterized protein</fullName>
    </submittedName>
</protein>
<accession>A0ABS5ZIX4</accession>
<evidence type="ECO:0000313" key="2">
    <source>
        <dbReference type="EMBL" id="MBU2713972.1"/>
    </source>
</evidence>
<dbReference type="EMBL" id="JAGSOY010000126">
    <property type="protein sequence ID" value="MBU2713972.1"/>
    <property type="molecule type" value="Genomic_DNA"/>
</dbReference>
<name>A0ABS5ZIX4_9GAMM</name>
<dbReference type="RefSeq" id="WP_215822248.1">
    <property type="nucleotide sequence ID" value="NZ_JAGSOY010000126.1"/>
</dbReference>
<proteinExistence type="predicted"/>
<evidence type="ECO:0000256" key="1">
    <source>
        <dbReference type="SAM" id="SignalP"/>
    </source>
</evidence>
<reference evidence="2 3" key="1">
    <citation type="submission" date="2021-04" db="EMBL/GenBank/DDBJ databases">
        <authorList>
            <person name="Pira H."/>
            <person name="Risdian C."/>
            <person name="Wink J."/>
        </authorList>
    </citation>
    <scope>NUCLEOTIDE SEQUENCE [LARGE SCALE GENOMIC DNA]</scope>
    <source>
        <strain evidence="2 3">WH53</strain>
    </source>
</reference>
<dbReference type="Proteomes" id="UP000690515">
    <property type="component" value="Unassembled WGS sequence"/>
</dbReference>
<feature type="signal peptide" evidence="1">
    <location>
        <begin position="1"/>
        <end position="31"/>
    </location>
</feature>
<organism evidence="2 3">
    <name type="scientific">Zooshikella harenae</name>
    <dbReference type="NCBI Taxonomy" id="2827238"/>
    <lineage>
        <taxon>Bacteria</taxon>
        <taxon>Pseudomonadati</taxon>
        <taxon>Pseudomonadota</taxon>
        <taxon>Gammaproteobacteria</taxon>
        <taxon>Oceanospirillales</taxon>
        <taxon>Zooshikellaceae</taxon>
        <taxon>Zooshikella</taxon>
    </lineage>
</organism>
<keyword evidence="3" id="KW-1185">Reference proteome</keyword>
<comment type="caution">
    <text evidence="2">The sequence shown here is derived from an EMBL/GenBank/DDBJ whole genome shotgun (WGS) entry which is preliminary data.</text>
</comment>
<evidence type="ECO:0000313" key="3">
    <source>
        <dbReference type="Proteomes" id="UP000690515"/>
    </source>
</evidence>